<name>A0A834G8Y6_RHOSS</name>
<evidence type="ECO:0000313" key="4">
    <source>
        <dbReference type="Proteomes" id="UP000626092"/>
    </source>
</evidence>
<evidence type="ECO:0000256" key="1">
    <source>
        <dbReference type="ARBA" id="ARBA00006643"/>
    </source>
</evidence>
<evidence type="ECO:0000313" key="3">
    <source>
        <dbReference type="EMBL" id="KAF7128174.1"/>
    </source>
</evidence>
<dbReference type="EMBL" id="WJXA01000011">
    <property type="protein sequence ID" value="KAF7128174.1"/>
    <property type="molecule type" value="Genomic_DNA"/>
</dbReference>
<reference evidence="3" key="1">
    <citation type="submission" date="2019-11" db="EMBL/GenBank/DDBJ databases">
        <authorList>
            <person name="Liu Y."/>
            <person name="Hou J."/>
            <person name="Li T.-Q."/>
            <person name="Guan C.-H."/>
            <person name="Wu X."/>
            <person name="Wu H.-Z."/>
            <person name="Ling F."/>
            <person name="Zhang R."/>
            <person name="Shi X.-G."/>
            <person name="Ren J.-P."/>
            <person name="Chen E.-F."/>
            <person name="Sun J.-M."/>
        </authorList>
    </citation>
    <scope>NUCLEOTIDE SEQUENCE</scope>
    <source>
        <strain evidence="3">Adult_tree_wgs_1</strain>
        <tissue evidence="3">Leaves</tissue>
    </source>
</reference>
<dbReference type="GO" id="GO:0008270">
    <property type="term" value="F:zinc ion binding"/>
    <property type="evidence" value="ECO:0007669"/>
    <property type="project" value="InterPro"/>
</dbReference>
<dbReference type="Proteomes" id="UP000626092">
    <property type="component" value="Unassembled WGS sequence"/>
</dbReference>
<dbReference type="OrthoDB" id="185373at2759"/>
<comment type="similarity">
    <text evidence="1">Belongs to the PPR family. PCMP-H subfamily.</text>
</comment>
<comment type="caution">
    <text evidence="3">The sequence shown here is derived from an EMBL/GenBank/DDBJ whole genome shotgun (WGS) entry which is preliminary data.</text>
</comment>
<protein>
    <recommendedName>
        <fullName evidence="2">DYW domain-containing protein</fullName>
    </recommendedName>
</protein>
<dbReference type="AlphaFoldDB" id="A0A834G8Y6"/>
<proteinExistence type="inferred from homology"/>
<dbReference type="Pfam" id="PF14432">
    <property type="entry name" value="DYW_deaminase"/>
    <property type="match status" value="1"/>
</dbReference>
<dbReference type="InterPro" id="IPR032867">
    <property type="entry name" value="DYW_dom"/>
</dbReference>
<evidence type="ECO:0000259" key="2">
    <source>
        <dbReference type="Pfam" id="PF14432"/>
    </source>
</evidence>
<accession>A0A834G8Y6</accession>
<sequence>MFPYLYLSKILKRECLQDIYSLLEVVIRKLNLEGYLPKTSEVLFDIDEEEKETALRYHSEKLAIAFGLLKTTPDTTIRIVKNLRVCDDCHNATKLISKIYNRKIIVRDRVRYHHFENGACSCQDFW</sequence>
<gene>
    <name evidence="3" type="ORF">RHSIM_Rhsim11G0096100</name>
</gene>
<organism evidence="3 4">
    <name type="scientific">Rhododendron simsii</name>
    <name type="common">Sims's rhododendron</name>
    <dbReference type="NCBI Taxonomy" id="118357"/>
    <lineage>
        <taxon>Eukaryota</taxon>
        <taxon>Viridiplantae</taxon>
        <taxon>Streptophyta</taxon>
        <taxon>Embryophyta</taxon>
        <taxon>Tracheophyta</taxon>
        <taxon>Spermatophyta</taxon>
        <taxon>Magnoliopsida</taxon>
        <taxon>eudicotyledons</taxon>
        <taxon>Gunneridae</taxon>
        <taxon>Pentapetalae</taxon>
        <taxon>asterids</taxon>
        <taxon>Ericales</taxon>
        <taxon>Ericaceae</taxon>
        <taxon>Ericoideae</taxon>
        <taxon>Rhodoreae</taxon>
        <taxon>Rhododendron</taxon>
    </lineage>
</organism>
<feature type="domain" description="DYW" evidence="2">
    <location>
        <begin position="34"/>
        <end position="126"/>
    </location>
</feature>
<keyword evidence="4" id="KW-1185">Reference proteome</keyword>